<evidence type="ECO:0000313" key="1">
    <source>
        <dbReference type="EMBL" id="SFE67770.1"/>
    </source>
</evidence>
<keyword evidence="2" id="KW-1185">Reference proteome</keyword>
<name>A0A1I2CJ71_9BACI</name>
<dbReference type="AlphaFoldDB" id="A0A1I2CJ71"/>
<reference evidence="1 2" key="1">
    <citation type="submission" date="2016-10" db="EMBL/GenBank/DDBJ databases">
        <authorList>
            <person name="de Groot N.N."/>
        </authorList>
    </citation>
    <scope>NUCLEOTIDE SEQUENCE [LARGE SCALE GENOMIC DNA]</scope>
    <source>
        <strain evidence="1 2">DSM 23995</strain>
    </source>
</reference>
<dbReference type="STRING" id="930128.SAMN05192532_1038"/>
<gene>
    <name evidence="1" type="ORF">SAMN05192532_1038</name>
</gene>
<accession>A0A1I2CJ71</accession>
<sequence>MMKNIFILILSAVLCLSVWLVVFISIPWNQPEKHTYDQQSIEELASELDKSLGVDTLQEPSDTEVCCEGETEDDVSYASDTEVEKDHLIDNEYPSTAIYVAPEDGSISLEELMDSME</sequence>
<protein>
    <submittedName>
        <fullName evidence="1">Uncharacterized protein</fullName>
    </submittedName>
</protein>
<proteinExistence type="predicted"/>
<dbReference type="EMBL" id="FONT01000003">
    <property type="protein sequence ID" value="SFE67770.1"/>
    <property type="molecule type" value="Genomic_DNA"/>
</dbReference>
<evidence type="ECO:0000313" key="2">
    <source>
        <dbReference type="Proteomes" id="UP000199516"/>
    </source>
</evidence>
<organism evidence="1 2">
    <name type="scientific">Alteribacillus iranensis</name>
    <dbReference type="NCBI Taxonomy" id="930128"/>
    <lineage>
        <taxon>Bacteria</taxon>
        <taxon>Bacillati</taxon>
        <taxon>Bacillota</taxon>
        <taxon>Bacilli</taxon>
        <taxon>Bacillales</taxon>
        <taxon>Bacillaceae</taxon>
        <taxon>Alteribacillus</taxon>
    </lineage>
</organism>
<dbReference type="Proteomes" id="UP000199516">
    <property type="component" value="Unassembled WGS sequence"/>
</dbReference>